<sequence>MQTIKLANGITISYQDKGKKSAPTIILIMGLGAQMTIWPDELYYGLVKNGFRVIRFDNRDVGLSSQLDKLGNPSLFRAWVSKRLPSYANTPYNLEDMAGDVLALMAGLKIKKAHLVGASMGGMIAQIIAAKHKNKVLSLTSIMSSSSHSSLFSSNLNVLLKLAQRPKKSNREDAILYNVKMNRLIGSPAYPTDDLTLHQNAVRSIDRAYNPAGIKRQLAAITASGDRRHTMKNIKAHTLVIHGTNDPIIPVSGGRNTAALIKRSKLKVIDGMGHDFPTPLMTKMTKWISKHAKKADKKRLDKKRKKQADIKCINASLSS</sequence>
<evidence type="ECO:0000313" key="3">
    <source>
        <dbReference type="EMBL" id="MCF2947925.1"/>
    </source>
</evidence>
<dbReference type="SUPFAM" id="SSF53474">
    <property type="entry name" value="alpha/beta-Hydrolases"/>
    <property type="match status" value="1"/>
</dbReference>
<dbReference type="PANTHER" id="PTHR43433">
    <property type="entry name" value="HYDROLASE, ALPHA/BETA FOLD FAMILY PROTEIN"/>
    <property type="match status" value="1"/>
</dbReference>
<protein>
    <submittedName>
        <fullName evidence="3">Alpha/beta hydrolase</fullName>
    </submittedName>
</protein>
<dbReference type="Proteomes" id="UP001521137">
    <property type="component" value="Unassembled WGS sequence"/>
</dbReference>
<feature type="domain" description="AB hydrolase-1" evidence="2">
    <location>
        <begin position="23"/>
        <end position="275"/>
    </location>
</feature>
<feature type="region of interest" description="Disordered" evidence="1">
    <location>
        <begin position="292"/>
        <end position="319"/>
    </location>
</feature>
<evidence type="ECO:0000259" key="2">
    <source>
        <dbReference type="Pfam" id="PF00561"/>
    </source>
</evidence>
<dbReference type="PANTHER" id="PTHR43433:SF5">
    <property type="entry name" value="AB HYDROLASE-1 DOMAIN-CONTAINING PROTEIN"/>
    <property type="match status" value="1"/>
</dbReference>
<dbReference type="Gene3D" id="3.40.50.1820">
    <property type="entry name" value="alpha/beta hydrolase"/>
    <property type="match status" value="1"/>
</dbReference>
<feature type="compositionally biased region" description="Basic residues" evidence="1">
    <location>
        <begin position="292"/>
        <end position="306"/>
    </location>
</feature>
<evidence type="ECO:0000256" key="1">
    <source>
        <dbReference type="SAM" id="MobiDB-lite"/>
    </source>
</evidence>
<organism evidence="3 4">
    <name type="scientific">Paraglaciecola algarum</name>
    <dbReference type="NCBI Taxonomy" id="3050085"/>
    <lineage>
        <taxon>Bacteria</taxon>
        <taxon>Pseudomonadati</taxon>
        <taxon>Pseudomonadota</taxon>
        <taxon>Gammaproteobacteria</taxon>
        <taxon>Alteromonadales</taxon>
        <taxon>Alteromonadaceae</taxon>
        <taxon>Paraglaciecola</taxon>
    </lineage>
</organism>
<dbReference type="RefSeq" id="WP_235311453.1">
    <property type="nucleotide sequence ID" value="NZ_JAKGAS010000003.1"/>
</dbReference>
<evidence type="ECO:0000313" key="4">
    <source>
        <dbReference type="Proteomes" id="UP001521137"/>
    </source>
</evidence>
<accession>A0ABS9D660</accession>
<dbReference type="InterPro" id="IPR029058">
    <property type="entry name" value="AB_hydrolase_fold"/>
</dbReference>
<dbReference type="Pfam" id="PF00561">
    <property type="entry name" value="Abhydrolase_1"/>
    <property type="match status" value="1"/>
</dbReference>
<dbReference type="InterPro" id="IPR050471">
    <property type="entry name" value="AB_hydrolase"/>
</dbReference>
<dbReference type="InterPro" id="IPR000073">
    <property type="entry name" value="AB_hydrolase_1"/>
</dbReference>
<dbReference type="EMBL" id="JAKGAS010000003">
    <property type="protein sequence ID" value="MCF2947925.1"/>
    <property type="molecule type" value="Genomic_DNA"/>
</dbReference>
<reference evidence="3 4" key="1">
    <citation type="submission" date="2022-01" db="EMBL/GenBank/DDBJ databases">
        <title>Paraglaciecola sp. G1-23.</title>
        <authorList>
            <person name="Jin M.S."/>
            <person name="Han D.M."/>
            <person name="Kim H.M."/>
            <person name="Jeon C.O."/>
        </authorList>
    </citation>
    <scope>NUCLEOTIDE SEQUENCE [LARGE SCALE GENOMIC DNA]</scope>
    <source>
        <strain evidence="3 4">G1-23</strain>
    </source>
</reference>
<proteinExistence type="predicted"/>
<name>A0ABS9D660_9ALTE</name>
<dbReference type="GO" id="GO:0016787">
    <property type="term" value="F:hydrolase activity"/>
    <property type="evidence" value="ECO:0007669"/>
    <property type="project" value="UniProtKB-KW"/>
</dbReference>
<keyword evidence="3" id="KW-0378">Hydrolase</keyword>
<gene>
    <name evidence="3" type="ORF">L0668_07395</name>
</gene>
<keyword evidence="4" id="KW-1185">Reference proteome</keyword>
<comment type="caution">
    <text evidence="3">The sequence shown here is derived from an EMBL/GenBank/DDBJ whole genome shotgun (WGS) entry which is preliminary data.</text>
</comment>